<dbReference type="HAMAP" id="MF_00101">
    <property type="entry name" value="AcpS"/>
    <property type="match status" value="1"/>
</dbReference>
<dbReference type="InterPro" id="IPR004568">
    <property type="entry name" value="Ppantetheine-prot_Trfase_dom"/>
</dbReference>
<feature type="domain" description="4'-phosphopantetheinyl transferase" evidence="8">
    <location>
        <begin position="4"/>
        <end position="95"/>
    </location>
</feature>
<dbReference type="GO" id="GO:0006633">
    <property type="term" value="P:fatty acid biosynthetic process"/>
    <property type="evidence" value="ECO:0007669"/>
    <property type="project" value="UniProtKB-KW"/>
</dbReference>
<keyword evidence="2" id="KW-0808">Transferase</keyword>
<organism evidence="9">
    <name type="scientific">freshwater metagenome</name>
    <dbReference type="NCBI Taxonomy" id="449393"/>
    <lineage>
        <taxon>unclassified sequences</taxon>
        <taxon>metagenomes</taxon>
        <taxon>ecological metagenomes</taxon>
    </lineage>
</organism>
<evidence type="ECO:0000256" key="6">
    <source>
        <dbReference type="ARBA" id="ARBA00023098"/>
    </source>
</evidence>
<dbReference type="Gene3D" id="3.90.470.20">
    <property type="entry name" value="4'-phosphopantetheinyl transferase domain"/>
    <property type="match status" value="1"/>
</dbReference>
<keyword evidence="6" id="KW-0443">Lipid metabolism</keyword>
<dbReference type="EMBL" id="CAFBLM010000021">
    <property type="protein sequence ID" value="CAB4867913.1"/>
    <property type="molecule type" value="Genomic_DNA"/>
</dbReference>
<gene>
    <name evidence="9" type="ORF">UFOPK3401_00631</name>
</gene>
<dbReference type="NCBIfam" id="TIGR00516">
    <property type="entry name" value="acpS"/>
    <property type="match status" value="1"/>
</dbReference>
<dbReference type="SUPFAM" id="SSF56214">
    <property type="entry name" value="4'-phosphopantetheinyl transferase"/>
    <property type="match status" value="1"/>
</dbReference>
<evidence type="ECO:0000256" key="3">
    <source>
        <dbReference type="ARBA" id="ARBA00022723"/>
    </source>
</evidence>
<evidence type="ECO:0000256" key="7">
    <source>
        <dbReference type="ARBA" id="ARBA00023160"/>
    </source>
</evidence>
<dbReference type="AlphaFoldDB" id="A0A6J7DKX7"/>
<evidence type="ECO:0000256" key="1">
    <source>
        <dbReference type="ARBA" id="ARBA00022516"/>
    </source>
</evidence>
<accession>A0A6J7DKX7</accession>
<keyword evidence="3" id="KW-0479">Metal-binding</keyword>
<evidence type="ECO:0000256" key="4">
    <source>
        <dbReference type="ARBA" id="ARBA00022832"/>
    </source>
</evidence>
<dbReference type="NCBIfam" id="NF000832">
    <property type="entry name" value="PRK00070.3-2"/>
    <property type="match status" value="1"/>
</dbReference>
<reference evidence="9" key="1">
    <citation type="submission" date="2020-05" db="EMBL/GenBank/DDBJ databases">
        <authorList>
            <person name="Chiriac C."/>
            <person name="Salcher M."/>
            <person name="Ghai R."/>
            <person name="Kavagutti S V."/>
        </authorList>
    </citation>
    <scope>NUCLEOTIDE SEQUENCE</scope>
</reference>
<proteinExistence type="inferred from homology"/>
<keyword evidence="5" id="KW-0460">Magnesium</keyword>
<sequence length="117" mass="12215">MIIGIGVDVVSIDRFQQVLERTPTMCDRLFTDAEKVLPVGSLAGRFAAKEALAKALGAPAGLHWIHAEVVNDEHGKPSFLIHGSVAALAEELGVHSIHLSISHDGGIASAMVVAEGA</sequence>
<name>A0A6J7DKX7_9ZZZZ</name>
<keyword evidence="7" id="KW-0275">Fatty acid biosynthesis</keyword>
<keyword evidence="4" id="KW-0276">Fatty acid metabolism</keyword>
<evidence type="ECO:0000256" key="5">
    <source>
        <dbReference type="ARBA" id="ARBA00022842"/>
    </source>
</evidence>
<dbReference type="Pfam" id="PF01648">
    <property type="entry name" value="ACPS"/>
    <property type="match status" value="1"/>
</dbReference>
<evidence type="ECO:0000259" key="8">
    <source>
        <dbReference type="Pfam" id="PF01648"/>
    </source>
</evidence>
<dbReference type="InterPro" id="IPR002582">
    <property type="entry name" value="ACPS"/>
</dbReference>
<evidence type="ECO:0000256" key="2">
    <source>
        <dbReference type="ARBA" id="ARBA00022679"/>
    </source>
</evidence>
<dbReference type="GO" id="GO:0008897">
    <property type="term" value="F:holo-[acyl-carrier-protein] synthase activity"/>
    <property type="evidence" value="ECO:0007669"/>
    <property type="project" value="InterPro"/>
</dbReference>
<protein>
    <submittedName>
        <fullName evidence="9">Unannotated protein</fullName>
    </submittedName>
</protein>
<dbReference type="GO" id="GO:0000287">
    <property type="term" value="F:magnesium ion binding"/>
    <property type="evidence" value="ECO:0007669"/>
    <property type="project" value="InterPro"/>
</dbReference>
<dbReference type="InterPro" id="IPR037143">
    <property type="entry name" value="4-PPantetheinyl_Trfase_dom_sf"/>
</dbReference>
<evidence type="ECO:0000313" key="9">
    <source>
        <dbReference type="EMBL" id="CAB4867913.1"/>
    </source>
</evidence>
<dbReference type="InterPro" id="IPR008278">
    <property type="entry name" value="4-PPantetheinyl_Trfase_dom"/>
</dbReference>
<dbReference type="NCBIfam" id="TIGR00556">
    <property type="entry name" value="pantethn_trn"/>
    <property type="match status" value="1"/>
</dbReference>
<keyword evidence="1" id="KW-0444">Lipid biosynthesis</keyword>